<dbReference type="InterPro" id="IPR017441">
    <property type="entry name" value="Protein_kinase_ATP_BS"/>
</dbReference>
<keyword evidence="4" id="KW-0812">Transmembrane</keyword>
<dbReference type="PROSITE" id="PS00107">
    <property type="entry name" value="PROTEIN_KINASE_ATP"/>
    <property type="match status" value="1"/>
</dbReference>
<feature type="transmembrane region" description="Helical" evidence="4">
    <location>
        <begin position="441"/>
        <end position="466"/>
    </location>
</feature>
<dbReference type="InterPro" id="IPR000719">
    <property type="entry name" value="Prot_kinase_dom"/>
</dbReference>
<dbReference type="GeneID" id="100214787"/>
<feature type="transmembrane region" description="Helical" evidence="4">
    <location>
        <begin position="12"/>
        <end position="30"/>
    </location>
</feature>
<proteinExistence type="predicted"/>
<feature type="domain" description="Protein kinase" evidence="5">
    <location>
        <begin position="637"/>
        <end position="922"/>
    </location>
</feature>
<dbReference type="InterPro" id="IPR011009">
    <property type="entry name" value="Kinase-like_dom_sf"/>
</dbReference>
<dbReference type="Proteomes" id="UP001652625">
    <property type="component" value="Chromosome 06"/>
</dbReference>
<evidence type="ECO:0000256" key="3">
    <source>
        <dbReference type="PROSITE-ProRule" id="PRU10141"/>
    </source>
</evidence>
<sequence>MAYVGHIGTTNVLGYYFFLSAVFASPILTLTDHIEQCQVIGNFSEESNIKRIADTSWLNGCTGNKFITGVWSEDVTGRFVKAKCCGNLTDNHFTWEIRDLSFFHKGSSEVNEKWNIECDKHAIITGFRFAADKKFIFLSSVRCSLLIDKVVDKNDCQLLEFNQKPDLRTGYKDKWQYECPAGFGLVGLYDDQSFMSIKKAKCCNITDQEIKPGWKSNFFDNLAGYIQDNNNYDFELEPEGYLITNKGRPFSPKGDSTLTTRIISSGFSSTPFCFLITQVVVGNGVTNIYLRNNSTDLLIKVIKPILKAQSETFHIMIKPSSRSQLVIESILTKGIYTIEELSIKEEGFCKLNCLNCTINEECLQQVDKPKCVCKTNFVRDDNGTCVFAPHSTKNPISGISKGPGVDDFSHTKSTVTKNNILTTFSDKSTLLFKSVEKNNNLTLVVIAAVFGAVALLVIILAVYLCFRNNIPIKLKRMSSFELQLHEIEKIEGIGYANARFSSHQVSMDSITSVSNSFYRSYMNNIGAVEEISAPTVEIVNRSSLVSVKVDRTGEEPIYTRIKQSHNQNEASFLNQSFIMNDTEDEGKQSNHLVNFSGPEYGDSVYDEDLSSAEFCTPGSDEEELLTGLHEIDKESIDITAKVLGQGAFGLVKLAILLSVKGKSQVAVKILKKGYGSSISYEDRVSFWQEAAIMSQFDHPNVISFYGVLVGKIPSMVVEYLPRGNLWKYLKTAQRLRKAKGVHTINQDLHKLFLRMARNINAGITYLASLKFVHRDLAARNILLDSDLTCKIADFGLSRHFLSEEQYYLSNGGRIPVKWTAPEALQFNKYSSKSDVWSYGIVLWEIWSIGIPPYGNWCNDKVIKEVCENNYRLPAPSGVPNYIYKLMLDCWNFDKNKRPSFSQIKFSLRKDDDQILGKNHSAIVERVRSLTFPSNKQEVDSFENNISF</sequence>
<dbReference type="RefSeq" id="XP_065655634.1">
    <property type="nucleotide sequence ID" value="XM_065799562.1"/>
</dbReference>
<dbReference type="SUPFAM" id="SSF56112">
    <property type="entry name" value="Protein kinase-like (PK-like)"/>
    <property type="match status" value="1"/>
</dbReference>
<keyword evidence="3" id="KW-0067">ATP-binding</keyword>
<organism evidence="6 7">
    <name type="scientific">Hydra vulgaris</name>
    <name type="common">Hydra</name>
    <name type="synonym">Hydra attenuata</name>
    <dbReference type="NCBI Taxonomy" id="6087"/>
    <lineage>
        <taxon>Eukaryota</taxon>
        <taxon>Metazoa</taxon>
        <taxon>Cnidaria</taxon>
        <taxon>Hydrozoa</taxon>
        <taxon>Hydroidolina</taxon>
        <taxon>Anthoathecata</taxon>
        <taxon>Aplanulata</taxon>
        <taxon>Hydridae</taxon>
        <taxon>Hydra</taxon>
    </lineage>
</organism>
<dbReference type="CDD" id="cd00192">
    <property type="entry name" value="PTKc"/>
    <property type="match status" value="1"/>
</dbReference>
<keyword evidence="4" id="KW-0472">Membrane</keyword>
<dbReference type="SMART" id="SM00219">
    <property type="entry name" value="TyrKc"/>
    <property type="match status" value="1"/>
</dbReference>
<gene>
    <name evidence="7" type="primary">LOC100214787</name>
</gene>
<dbReference type="Gene3D" id="1.10.510.10">
    <property type="entry name" value="Transferase(Phosphotransferase) domain 1"/>
    <property type="match status" value="1"/>
</dbReference>
<evidence type="ECO:0000256" key="1">
    <source>
        <dbReference type="ARBA" id="ARBA00004167"/>
    </source>
</evidence>
<dbReference type="InterPro" id="IPR001245">
    <property type="entry name" value="Ser-Thr/Tyr_kinase_cat_dom"/>
</dbReference>
<reference evidence="7" key="1">
    <citation type="submission" date="2025-08" db="UniProtKB">
        <authorList>
            <consortium name="RefSeq"/>
        </authorList>
    </citation>
    <scope>IDENTIFICATION</scope>
</reference>
<comment type="catalytic activity">
    <reaction evidence="2">
        <text>L-tyrosyl-[protein] + ATP = O-phospho-L-tyrosyl-[protein] + ADP + H(+)</text>
        <dbReference type="Rhea" id="RHEA:10596"/>
        <dbReference type="Rhea" id="RHEA-COMP:10136"/>
        <dbReference type="Rhea" id="RHEA-COMP:20101"/>
        <dbReference type="ChEBI" id="CHEBI:15378"/>
        <dbReference type="ChEBI" id="CHEBI:30616"/>
        <dbReference type="ChEBI" id="CHEBI:46858"/>
        <dbReference type="ChEBI" id="CHEBI:61978"/>
        <dbReference type="ChEBI" id="CHEBI:456216"/>
        <dbReference type="EC" id="2.7.10.1"/>
    </reaction>
</comment>
<dbReference type="InterPro" id="IPR050122">
    <property type="entry name" value="RTK"/>
</dbReference>
<protein>
    <submittedName>
        <fullName evidence="7">Uncharacterized protein LOC100214787 isoform X3</fullName>
    </submittedName>
</protein>
<evidence type="ECO:0000313" key="7">
    <source>
        <dbReference type="RefSeq" id="XP_065655634.1"/>
    </source>
</evidence>
<accession>A0ABM4C255</accession>
<evidence type="ECO:0000259" key="5">
    <source>
        <dbReference type="PROSITE" id="PS50011"/>
    </source>
</evidence>
<keyword evidence="6" id="KW-1185">Reference proteome</keyword>
<dbReference type="PANTHER" id="PTHR24416:SF539">
    <property type="entry name" value="RECEPTOR PROTEIN-TYROSINE KINASE"/>
    <property type="match status" value="1"/>
</dbReference>
<dbReference type="PROSITE" id="PS00109">
    <property type="entry name" value="PROTEIN_KINASE_TYR"/>
    <property type="match status" value="1"/>
</dbReference>
<comment type="subcellular location">
    <subcellularLocation>
        <location evidence="1">Membrane</location>
        <topology evidence="1">Single-pass membrane protein</topology>
    </subcellularLocation>
</comment>
<name>A0ABM4C255_HYDVU</name>
<evidence type="ECO:0000313" key="6">
    <source>
        <dbReference type="Proteomes" id="UP001652625"/>
    </source>
</evidence>
<dbReference type="PRINTS" id="PR00109">
    <property type="entry name" value="TYRKINASE"/>
</dbReference>
<dbReference type="Pfam" id="PF07714">
    <property type="entry name" value="PK_Tyr_Ser-Thr"/>
    <property type="match status" value="1"/>
</dbReference>
<keyword evidence="4" id="KW-1133">Transmembrane helix</keyword>
<dbReference type="InterPro" id="IPR020635">
    <property type="entry name" value="Tyr_kinase_cat_dom"/>
</dbReference>
<feature type="binding site" evidence="3">
    <location>
        <position position="668"/>
    </location>
    <ligand>
        <name>ATP</name>
        <dbReference type="ChEBI" id="CHEBI:30616"/>
    </ligand>
</feature>
<keyword evidence="3" id="KW-0547">Nucleotide-binding</keyword>
<dbReference type="CDD" id="cd19941">
    <property type="entry name" value="TIL"/>
    <property type="match status" value="1"/>
</dbReference>
<evidence type="ECO:0000256" key="2">
    <source>
        <dbReference type="ARBA" id="ARBA00051243"/>
    </source>
</evidence>
<dbReference type="PROSITE" id="PS50011">
    <property type="entry name" value="PROTEIN_KINASE_DOM"/>
    <property type="match status" value="1"/>
</dbReference>
<dbReference type="InterPro" id="IPR008266">
    <property type="entry name" value="Tyr_kinase_AS"/>
</dbReference>
<evidence type="ECO:0000256" key="4">
    <source>
        <dbReference type="SAM" id="Phobius"/>
    </source>
</evidence>
<dbReference type="PANTHER" id="PTHR24416">
    <property type="entry name" value="TYROSINE-PROTEIN KINASE RECEPTOR"/>
    <property type="match status" value="1"/>
</dbReference>